<dbReference type="PANTHER" id="PTHR10108">
    <property type="entry name" value="SAM-DEPENDENT METHYLTRANSFERASE"/>
    <property type="match status" value="1"/>
</dbReference>
<evidence type="ECO:0000256" key="6">
    <source>
        <dbReference type="ARBA" id="ARBA00023180"/>
    </source>
</evidence>
<evidence type="ECO:0000256" key="1">
    <source>
        <dbReference type="ARBA" id="ARBA00004606"/>
    </source>
</evidence>
<reference evidence="9 10" key="1">
    <citation type="journal article" date="2023" name="Plants (Basel)">
        <title>Bridging the Gap: Combining Genomics and Transcriptomics Approaches to Understand Stylosanthes scabra, an Orphan Legume from the Brazilian Caatinga.</title>
        <authorList>
            <person name="Ferreira-Neto J.R.C."/>
            <person name="da Silva M.D."/>
            <person name="Binneck E."/>
            <person name="de Melo N.F."/>
            <person name="da Silva R.H."/>
            <person name="de Melo A.L.T.M."/>
            <person name="Pandolfi V."/>
            <person name="Bustamante F.O."/>
            <person name="Brasileiro-Vidal A.C."/>
            <person name="Benko-Iseppon A.M."/>
        </authorList>
    </citation>
    <scope>NUCLEOTIDE SEQUENCE [LARGE SCALE GENOMIC DNA]</scope>
    <source>
        <tissue evidence="9">Leaves</tissue>
    </source>
</reference>
<dbReference type="Gene3D" id="3.40.50.150">
    <property type="entry name" value="Vaccinia Virus protein VP39"/>
    <property type="match status" value="1"/>
</dbReference>
<dbReference type="InterPro" id="IPR004159">
    <property type="entry name" value="Put_SAM_MeTrfase"/>
</dbReference>
<dbReference type="EMBL" id="JASCZI010120902">
    <property type="protein sequence ID" value="MED6157293.1"/>
    <property type="molecule type" value="Genomic_DNA"/>
</dbReference>
<dbReference type="Proteomes" id="UP001341840">
    <property type="component" value="Unassembled WGS sequence"/>
</dbReference>
<comment type="caution">
    <text evidence="9">The sequence shown here is derived from an EMBL/GenBank/DDBJ whole genome shotgun (WGS) entry which is preliminary data.</text>
</comment>
<dbReference type="EC" id="2.1.1.-" evidence="8"/>
<keyword evidence="10" id="KW-1185">Reference proteome</keyword>
<evidence type="ECO:0000256" key="7">
    <source>
        <dbReference type="ARBA" id="ARBA00037847"/>
    </source>
</evidence>
<dbReference type="PANTHER" id="PTHR10108:SF1083">
    <property type="entry name" value="METHYLTRANSFERASE PMT4-RELATED"/>
    <property type="match status" value="1"/>
</dbReference>
<accession>A0ABU6UC99</accession>
<proteinExistence type="inferred from homology"/>
<organism evidence="9 10">
    <name type="scientific">Stylosanthes scabra</name>
    <dbReference type="NCBI Taxonomy" id="79078"/>
    <lineage>
        <taxon>Eukaryota</taxon>
        <taxon>Viridiplantae</taxon>
        <taxon>Streptophyta</taxon>
        <taxon>Embryophyta</taxon>
        <taxon>Tracheophyta</taxon>
        <taxon>Spermatophyta</taxon>
        <taxon>Magnoliopsida</taxon>
        <taxon>eudicotyledons</taxon>
        <taxon>Gunneridae</taxon>
        <taxon>Pentapetalae</taxon>
        <taxon>rosids</taxon>
        <taxon>fabids</taxon>
        <taxon>Fabales</taxon>
        <taxon>Fabaceae</taxon>
        <taxon>Papilionoideae</taxon>
        <taxon>50 kb inversion clade</taxon>
        <taxon>dalbergioids sensu lato</taxon>
        <taxon>Dalbergieae</taxon>
        <taxon>Pterocarpus clade</taxon>
        <taxon>Stylosanthes</taxon>
    </lineage>
</organism>
<comment type="subcellular location">
    <subcellularLocation>
        <location evidence="7">Endomembrane system</location>
        <topology evidence="7">Single-pass membrane protein</topology>
    </subcellularLocation>
    <subcellularLocation>
        <location evidence="1 8">Membrane</location>
        <topology evidence="1 8">Single-pass type II membrane protein</topology>
    </subcellularLocation>
</comment>
<protein>
    <recommendedName>
        <fullName evidence="8">Methyltransferase</fullName>
        <ecNumber evidence="8">2.1.1.-</ecNumber>
    </recommendedName>
</protein>
<keyword evidence="4 8" id="KW-0808">Transferase</keyword>
<evidence type="ECO:0000256" key="2">
    <source>
        <dbReference type="ARBA" id="ARBA00008361"/>
    </source>
</evidence>
<dbReference type="InterPro" id="IPR029063">
    <property type="entry name" value="SAM-dependent_MTases_sf"/>
</dbReference>
<comment type="similarity">
    <text evidence="2 8">Belongs to the methyltransferase superfamily.</text>
</comment>
<evidence type="ECO:0000256" key="5">
    <source>
        <dbReference type="ARBA" id="ARBA00022968"/>
    </source>
</evidence>
<sequence length="208" mass="23995">MLCLFHDFLSITAGVQPEDFYEDMQFWRSAVKNYWSLLTPLIFSDHPKRPGDEDPMPPYNMIRNVMDMSANYGGLNAALLEEKKSVWVMNVVPARATNALPLILDRGFVGVMHDWCEPFPTYPRTYDMLHANGLISHLASESCNILELFSEMDRILRPEGWIILSDTMWAIELARKLATQLCWEARVIDLQNGSDQWLLVCQKQLVKK</sequence>
<gene>
    <name evidence="9" type="ORF">PIB30_021944</name>
</gene>
<dbReference type="SUPFAM" id="SSF53335">
    <property type="entry name" value="S-adenosyl-L-methionine-dependent methyltransferases"/>
    <property type="match status" value="1"/>
</dbReference>
<evidence type="ECO:0000313" key="10">
    <source>
        <dbReference type="Proteomes" id="UP001341840"/>
    </source>
</evidence>
<evidence type="ECO:0000313" key="9">
    <source>
        <dbReference type="EMBL" id="MED6157293.1"/>
    </source>
</evidence>
<keyword evidence="6 8" id="KW-0325">Glycoprotein</keyword>
<evidence type="ECO:0000256" key="8">
    <source>
        <dbReference type="RuleBase" id="RU366043"/>
    </source>
</evidence>
<keyword evidence="5 8" id="KW-0735">Signal-anchor</keyword>
<keyword evidence="3 8" id="KW-0489">Methyltransferase</keyword>
<evidence type="ECO:0000256" key="4">
    <source>
        <dbReference type="ARBA" id="ARBA00022679"/>
    </source>
</evidence>
<keyword evidence="5 8" id="KW-0812">Transmembrane</keyword>
<name>A0ABU6UC99_9FABA</name>
<dbReference type="Pfam" id="PF03141">
    <property type="entry name" value="Methyltransf_29"/>
    <property type="match status" value="1"/>
</dbReference>
<evidence type="ECO:0000256" key="3">
    <source>
        <dbReference type="ARBA" id="ARBA00022603"/>
    </source>
</evidence>